<reference evidence="1 2" key="1">
    <citation type="submission" date="2023-05" db="EMBL/GenBank/DDBJ databases">
        <title>Actinoplanes sp. NEAU-A12 genome sequencing.</title>
        <authorList>
            <person name="Wang Z.-S."/>
        </authorList>
    </citation>
    <scope>NUCLEOTIDE SEQUENCE [LARGE SCALE GENOMIC DNA]</scope>
    <source>
        <strain evidence="1 2">NEAU-A12</strain>
    </source>
</reference>
<protein>
    <submittedName>
        <fullName evidence="1">Uncharacterized protein</fullName>
    </submittedName>
</protein>
<sequence>MLLPRGDQLGDSAHPAVKLAPGMAAMPAAAATWSSGRVGWEDVREEIQDATVGKDPPGGASASADINTSANAFTIARSRSGIADSRRSRNNAGTLTLDSAAIAVSPS</sequence>
<dbReference type="EMBL" id="JASCTH010000001">
    <property type="protein sequence ID" value="MDI6097312.1"/>
    <property type="molecule type" value="Genomic_DNA"/>
</dbReference>
<dbReference type="Proteomes" id="UP001241758">
    <property type="component" value="Unassembled WGS sequence"/>
</dbReference>
<evidence type="ECO:0000313" key="2">
    <source>
        <dbReference type="Proteomes" id="UP001241758"/>
    </source>
</evidence>
<keyword evidence="2" id="KW-1185">Reference proteome</keyword>
<accession>A0ABT6WC53</accession>
<comment type="caution">
    <text evidence="1">The sequence shown here is derived from an EMBL/GenBank/DDBJ whole genome shotgun (WGS) entry which is preliminary data.</text>
</comment>
<dbReference type="RefSeq" id="WP_282756656.1">
    <property type="nucleotide sequence ID" value="NZ_JASCTH010000001.1"/>
</dbReference>
<name>A0ABT6WC53_9ACTN</name>
<organism evidence="1 2">
    <name type="scientific">Actinoplanes sandaracinus</name>
    <dbReference type="NCBI Taxonomy" id="3045177"/>
    <lineage>
        <taxon>Bacteria</taxon>
        <taxon>Bacillati</taxon>
        <taxon>Actinomycetota</taxon>
        <taxon>Actinomycetes</taxon>
        <taxon>Micromonosporales</taxon>
        <taxon>Micromonosporaceae</taxon>
        <taxon>Actinoplanes</taxon>
    </lineage>
</organism>
<evidence type="ECO:0000313" key="1">
    <source>
        <dbReference type="EMBL" id="MDI6097312.1"/>
    </source>
</evidence>
<gene>
    <name evidence="1" type="ORF">QLQ12_01645</name>
</gene>
<proteinExistence type="predicted"/>